<dbReference type="Pfam" id="PF01255">
    <property type="entry name" value="Prenyltransf"/>
    <property type="match status" value="1"/>
</dbReference>
<evidence type="ECO:0000256" key="5">
    <source>
        <dbReference type="RuleBase" id="RU363018"/>
    </source>
</evidence>
<dbReference type="AlphaFoldDB" id="A0A5D2R8Y1"/>
<keyword evidence="4 5" id="KW-0808">Transferase</keyword>
<comment type="function">
    <text evidence="1">Catalyzes cis-prenyl chain elongation to produce the polyprenyl backbone of dolichol, a glycosyl carrier-lipid required for the biosynthesis of several classes of glycoprotein.</text>
</comment>
<organism evidence="6 7">
    <name type="scientific">Gossypium tomentosum</name>
    <name type="common">Hawaiian cotton</name>
    <name type="synonym">Gossypium sandvicense</name>
    <dbReference type="NCBI Taxonomy" id="34277"/>
    <lineage>
        <taxon>Eukaryota</taxon>
        <taxon>Viridiplantae</taxon>
        <taxon>Streptophyta</taxon>
        <taxon>Embryophyta</taxon>
        <taxon>Tracheophyta</taxon>
        <taxon>Spermatophyta</taxon>
        <taxon>Magnoliopsida</taxon>
        <taxon>eudicotyledons</taxon>
        <taxon>Gunneridae</taxon>
        <taxon>Pentapetalae</taxon>
        <taxon>rosids</taxon>
        <taxon>malvids</taxon>
        <taxon>Malvales</taxon>
        <taxon>Malvaceae</taxon>
        <taxon>Malvoideae</taxon>
        <taxon>Gossypium</taxon>
    </lineage>
</organism>
<protein>
    <recommendedName>
        <fullName evidence="5">Alkyl transferase</fullName>
        <ecNumber evidence="5">2.5.1.-</ecNumber>
    </recommendedName>
</protein>
<dbReference type="PANTHER" id="PTHR10291:SF18">
    <property type="entry name" value="DEHYDRODOLICHYL DIPHOSPHATE SYNTHASE CPT3"/>
    <property type="match status" value="1"/>
</dbReference>
<dbReference type="InterPro" id="IPR001441">
    <property type="entry name" value="UPP_synth-like"/>
</dbReference>
<evidence type="ECO:0000256" key="1">
    <source>
        <dbReference type="ARBA" id="ARBA00002674"/>
    </source>
</evidence>
<dbReference type="InterPro" id="IPR036424">
    <property type="entry name" value="UPP_synth-like_sf"/>
</dbReference>
<dbReference type="Proteomes" id="UP000322667">
    <property type="component" value="Chromosome A03"/>
</dbReference>
<dbReference type="EC" id="2.5.1.-" evidence="5"/>
<dbReference type="NCBIfam" id="TIGR00055">
    <property type="entry name" value="uppS"/>
    <property type="match status" value="1"/>
</dbReference>
<dbReference type="GO" id="GO:0045547">
    <property type="term" value="F:ditrans,polycis-polyprenyl diphosphate synthase [(2E,6E)-farnesyl diphosphate specific] activity"/>
    <property type="evidence" value="ECO:0007669"/>
    <property type="project" value="TreeGrafter"/>
</dbReference>
<evidence type="ECO:0000256" key="2">
    <source>
        <dbReference type="ARBA" id="ARBA00004922"/>
    </source>
</evidence>
<dbReference type="PANTHER" id="PTHR10291">
    <property type="entry name" value="DEHYDRODOLICHYL DIPHOSPHATE SYNTHASE FAMILY MEMBER"/>
    <property type="match status" value="1"/>
</dbReference>
<keyword evidence="7" id="KW-1185">Reference proteome</keyword>
<gene>
    <name evidence="6" type="ORF">ES332_A03G204200v1</name>
</gene>
<dbReference type="CDD" id="cd00475">
    <property type="entry name" value="Cis_IPPS"/>
    <property type="match status" value="1"/>
</dbReference>
<dbReference type="GO" id="GO:0016094">
    <property type="term" value="P:polyprenol biosynthetic process"/>
    <property type="evidence" value="ECO:0007669"/>
    <property type="project" value="TreeGrafter"/>
</dbReference>
<proteinExistence type="inferred from homology"/>
<dbReference type="PROSITE" id="PS01066">
    <property type="entry name" value="UPP_SYNTHASE"/>
    <property type="match status" value="1"/>
</dbReference>
<comment type="pathway">
    <text evidence="2">Protein modification; protein glycosylation.</text>
</comment>
<dbReference type="InterPro" id="IPR018520">
    <property type="entry name" value="UPP_synth-like_CS"/>
</dbReference>
<evidence type="ECO:0000256" key="4">
    <source>
        <dbReference type="ARBA" id="ARBA00022679"/>
    </source>
</evidence>
<dbReference type="UniPathway" id="UPA00378"/>
<reference evidence="6 7" key="1">
    <citation type="submission" date="2019-07" db="EMBL/GenBank/DDBJ databases">
        <title>WGS assembly of Gossypium tomentosum.</title>
        <authorList>
            <person name="Chen Z.J."/>
            <person name="Sreedasyam A."/>
            <person name="Ando A."/>
            <person name="Song Q."/>
            <person name="De L."/>
            <person name="Hulse-Kemp A."/>
            <person name="Ding M."/>
            <person name="Ye W."/>
            <person name="Kirkbride R."/>
            <person name="Jenkins J."/>
            <person name="Plott C."/>
            <person name="Lovell J."/>
            <person name="Lin Y.-M."/>
            <person name="Vaughn R."/>
            <person name="Liu B."/>
            <person name="Li W."/>
            <person name="Simpson S."/>
            <person name="Scheffler B."/>
            <person name="Saski C."/>
            <person name="Grover C."/>
            <person name="Hu G."/>
            <person name="Conover J."/>
            <person name="Carlson J."/>
            <person name="Shu S."/>
            <person name="Boston L."/>
            <person name="Williams M."/>
            <person name="Peterson D."/>
            <person name="Mcgee K."/>
            <person name="Jones D."/>
            <person name="Wendel J."/>
            <person name="Stelly D."/>
            <person name="Grimwood J."/>
            <person name="Schmutz J."/>
        </authorList>
    </citation>
    <scope>NUCLEOTIDE SEQUENCE [LARGE SCALE GENOMIC DNA]</scope>
    <source>
        <strain evidence="6">7179.01</strain>
    </source>
</reference>
<comment type="similarity">
    <text evidence="3 5">Belongs to the UPP synthase family.</text>
</comment>
<sequence>MKFLSKVVQPFIKCMHCVLSVGPMPSHIGFIMDGNRRYATKNKLKQVAGHEAGYSALLSMVTYCYEMGIKYVTAYAFSIMDLMTEKFELLCRKDSFFNGYGIRVHISRNLQLLPQHSRDTANKLMASTVNNSGLLLTICMAYTSTDEINHAVEKCCQEKWVKNDGGIISLADIEKRMYMKIAPDPDIIIRTSGESRLSNFLLWQTAGSYLYSTSALCPEIGIWHLVWAVFNFQRYQLFQKKKNKHLK</sequence>
<dbReference type="EMBL" id="CM017612">
    <property type="protein sequence ID" value="TYI37327.1"/>
    <property type="molecule type" value="Genomic_DNA"/>
</dbReference>
<dbReference type="SUPFAM" id="SSF64005">
    <property type="entry name" value="Undecaprenyl diphosphate synthase"/>
    <property type="match status" value="1"/>
</dbReference>
<accession>A0A5D2R8Y1</accession>
<name>A0A5D2R8Y1_GOSTO</name>
<dbReference type="Gene3D" id="3.40.1180.10">
    <property type="entry name" value="Decaprenyl diphosphate synthase-like"/>
    <property type="match status" value="1"/>
</dbReference>
<evidence type="ECO:0000313" key="7">
    <source>
        <dbReference type="Proteomes" id="UP000322667"/>
    </source>
</evidence>
<dbReference type="GO" id="GO:0005783">
    <property type="term" value="C:endoplasmic reticulum"/>
    <property type="evidence" value="ECO:0007669"/>
    <property type="project" value="TreeGrafter"/>
</dbReference>
<evidence type="ECO:0000256" key="3">
    <source>
        <dbReference type="ARBA" id="ARBA00005432"/>
    </source>
</evidence>
<evidence type="ECO:0000313" key="6">
    <source>
        <dbReference type="EMBL" id="TYI37327.1"/>
    </source>
</evidence>